<organism evidence="2 3">
    <name type="scientific">Chryseobacterium sediminis</name>
    <dbReference type="NCBI Taxonomy" id="1679494"/>
    <lineage>
        <taxon>Bacteria</taxon>
        <taxon>Pseudomonadati</taxon>
        <taxon>Bacteroidota</taxon>
        <taxon>Flavobacteriia</taxon>
        <taxon>Flavobacteriales</taxon>
        <taxon>Weeksellaceae</taxon>
        <taxon>Chryseobacterium group</taxon>
        <taxon>Chryseobacterium</taxon>
    </lineage>
</organism>
<name>A0ABR6PVL5_9FLAO</name>
<dbReference type="InterPro" id="IPR014710">
    <property type="entry name" value="RmlC-like_jellyroll"/>
</dbReference>
<comment type="caution">
    <text evidence="2">The sequence shown here is derived from an EMBL/GenBank/DDBJ whole genome shotgun (WGS) entry which is preliminary data.</text>
</comment>
<reference evidence="2 3" key="1">
    <citation type="submission" date="2020-08" db="EMBL/GenBank/DDBJ databases">
        <title>Functional genomics of gut bacteria from endangered species of beetles.</title>
        <authorList>
            <person name="Carlos-Shanley C."/>
        </authorList>
    </citation>
    <scope>NUCLEOTIDE SEQUENCE [LARGE SCALE GENOMIC DNA]</scope>
    <source>
        <strain evidence="2 3">S00068</strain>
    </source>
</reference>
<dbReference type="CDD" id="cd06989">
    <property type="entry name" value="cupin_DRT102"/>
    <property type="match status" value="1"/>
</dbReference>
<evidence type="ECO:0000313" key="2">
    <source>
        <dbReference type="EMBL" id="MBB6329713.1"/>
    </source>
</evidence>
<gene>
    <name evidence="2" type="ORF">HNP24_000663</name>
</gene>
<dbReference type="EMBL" id="JACHKS010000001">
    <property type="protein sequence ID" value="MBB6329713.1"/>
    <property type="molecule type" value="Genomic_DNA"/>
</dbReference>
<accession>A0ABR6PVL5</accession>
<dbReference type="SUPFAM" id="SSF51182">
    <property type="entry name" value="RmlC-like cupins"/>
    <property type="match status" value="1"/>
</dbReference>
<feature type="chain" id="PRO_5045202896" evidence="1">
    <location>
        <begin position="25"/>
        <end position="165"/>
    </location>
</feature>
<keyword evidence="1" id="KW-0732">Signal</keyword>
<keyword evidence="3" id="KW-1185">Reference proteome</keyword>
<evidence type="ECO:0000313" key="3">
    <source>
        <dbReference type="Proteomes" id="UP000587367"/>
    </source>
</evidence>
<dbReference type="Gene3D" id="2.60.120.10">
    <property type="entry name" value="Jelly Rolls"/>
    <property type="match status" value="1"/>
</dbReference>
<sequence length="165" mass="18378">MKKTNYFITLVCTFAFLSTNRTSAQSLSNNELSDIYAENIRWSAFPAFPPEARLAVLIGDPKKAEPYVVRVRVPSNVILLPHTHPENRIYTVISGVFYIGIGEKFDDAKLKAYPPGSVVVLPGNTPHFHWAKSGSYETQVSAYGPLGISYLNPLDDPRNKGKQIH</sequence>
<feature type="signal peptide" evidence="1">
    <location>
        <begin position="1"/>
        <end position="24"/>
    </location>
</feature>
<proteinExistence type="predicted"/>
<protein>
    <submittedName>
        <fullName evidence="2">Quercetin dioxygenase-like cupin family protein</fullName>
    </submittedName>
</protein>
<evidence type="ECO:0000256" key="1">
    <source>
        <dbReference type="SAM" id="SignalP"/>
    </source>
</evidence>
<dbReference type="Proteomes" id="UP000587367">
    <property type="component" value="Unassembled WGS sequence"/>
</dbReference>
<dbReference type="RefSeq" id="WP_228460035.1">
    <property type="nucleotide sequence ID" value="NZ_JACHKS010000001.1"/>
</dbReference>
<dbReference type="InterPro" id="IPR011051">
    <property type="entry name" value="RmlC_Cupin_sf"/>
</dbReference>